<reference evidence="2" key="1">
    <citation type="journal article" date="2018" name="Front. Microbiol.">
        <title>Genome-Based Analysis Reveals the Taxonomy and Diversity of the Family Idiomarinaceae.</title>
        <authorList>
            <person name="Liu Y."/>
            <person name="Lai Q."/>
            <person name="Shao Z."/>
        </authorList>
    </citation>
    <scope>NUCLEOTIDE SEQUENCE [LARGE SCALE GENOMIC DNA]</scope>
    <source>
        <strain evidence="2">F23</strain>
    </source>
</reference>
<name>A0A432Y7S5_9GAMM</name>
<dbReference type="Proteomes" id="UP000287330">
    <property type="component" value="Unassembled WGS sequence"/>
</dbReference>
<evidence type="ECO:0000313" key="1">
    <source>
        <dbReference type="EMBL" id="RUO56982.1"/>
    </source>
</evidence>
<dbReference type="AlphaFoldDB" id="A0A432Y7S5"/>
<comment type="caution">
    <text evidence="1">The sequence shown here is derived from an EMBL/GenBank/DDBJ whole genome shotgun (WGS) entry which is preliminary data.</text>
</comment>
<evidence type="ECO:0008006" key="3">
    <source>
        <dbReference type="Google" id="ProtNLM"/>
    </source>
</evidence>
<sequence length="98" mass="11233">MPPKHKHTERDIIRVLTEVCEDAKVGHEGFVWLTHEVNYQRFPQSLVVTLVFDEYVSESAMLSALAALVPEVQRALKPIVGVELPARQIEARYEHTMH</sequence>
<protein>
    <recommendedName>
        <fullName evidence="3">Fis family transcriptional regulator</fullName>
    </recommendedName>
</protein>
<dbReference type="OrthoDB" id="6996126at2"/>
<accession>A0A432Y7S5</accession>
<proteinExistence type="predicted"/>
<gene>
    <name evidence="1" type="ORF">CWE25_04730</name>
</gene>
<dbReference type="RefSeq" id="WP_110574431.1">
    <property type="nucleotide sequence ID" value="NZ_PIPV01000003.1"/>
</dbReference>
<keyword evidence="2" id="KW-1185">Reference proteome</keyword>
<organism evidence="1 2">
    <name type="scientific">Idiomarina fontislapidosi</name>
    <dbReference type="NCBI Taxonomy" id="263723"/>
    <lineage>
        <taxon>Bacteria</taxon>
        <taxon>Pseudomonadati</taxon>
        <taxon>Pseudomonadota</taxon>
        <taxon>Gammaproteobacteria</taxon>
        <taxon>Alteromonadales</taxon>
        <taxon>Idiomarinaceae</taxon>
        <taxon>Idiomarina</taxon>
    </lineage>
</organism>
<dbReference type="EMBL" id="PIPV01000003">
    <property type="protein sequence ID" value="RUO56982.1"/>
    <property type="molecule type" value="Genomic_DNA"/>
</dbReference>
<evidence type="ECO:0000313" key="2">
    <source>
        <dbReference type="Proteomes" id="UP000287330"/>
    </source>
</evidence>